<evidence type="ECO:0000313" key="3">
    <source>
        <dbReference type="Proteomes" id="UP000361836"/>
    </source>
</evidence>
<protein>
    <submittedName>
        <fullName evidence="2">sn-glycerol-3-phosphate-binding periplasmic protein UgpB</fullName>
    </submittedName>
</protein>
<keyword evidence="3" id="KW-1185">Reference proteome</keyword>
<name>A0A5K1ID48_9ACTN</name>
<organism evidence="2 3">
    <name type="scientific">Collinsella aerofaciens</name>
    <dbReference type="NCBI Taxonomy" id="74426"/>
    <lineage>
        <taxon>Bacteria</taxon>
        <taxon>Bacillati</taxon>
        <taxon>Actinomycetota</taxon>
        <taxon>Coriobacteriia</taxon>
        <taxon>Coriobacteriales</taxon>
        <taxon>Coriobacteriaceae</taxon>
        <taxon>Collinsella</taxon>
    </lineage>
</organism>
<dbReference type="InterPro" id="IPR006059">
    <property type="entry name" value="SBP"/>
</dbReference>
<dbReference type="PANTHER" id="PTHR43649">
    <property type="entry name" value="ARABINOSE-BINDING PROTEIN-RELATED"/>
    <property type="match status" value="1"/>
</dbReference>
<dbReference type="Proteomes" id="UP000361836">
    <property type="component" value="Unassembled WGS sequence"/>
</dbReference>
<dbReference type="PANTHER" id="PTHR43649:SF12">
    <property type="entry name" value="DIACETYLCHITOBIOSE BINDING PROTEIN DASA"/>
    <property type="match status" value="1"/>
</dbReference>
<keyword evidence="1" id="KW-0732">Signal</keyword>
<dbReference type="EMBL" id="CABWIE010000036">
    <property type="protein sequence ID" value="VWM01641.1"/>
    <property type="molecule type" value="Genomic_DNA"/>
</dbReference>
<reference evidence="2 3" key="1">
    <citation type="submission" date="2019-10" db="EMBL/GenBank/DDBJ databases">
        <authorList>
            <person name="Wolf R A."/>
        </authorList>
    </citation>
    <scope>NUCLEOTIDE SEQUENCE [LARGE SCALE GENOMIC DNA]</scope>
    <source>
        <strain evidence="2">Collinsella_aerofaciens_MC2</strain>
    </source>
</reference>
<dbReference type="OrthoDB" id="2509690at2"/>
<dbReference type="SUPFAM" id="SSF53850">
    <property type="entry name" value="Periplasmic binding protein-like II"/>
    <property type="match status" value="1"/>
</dbReference>
<evidence type="ECO:0000313" key="2">
    <source>
        <dbReference type="EMBL" id="VWM01641.1"/>
    </source>
</evidence>
<proteinExistence type="predicted"/>
<feature type="chain" id="PRO_5043207496" evidence="1">
    <location>
        <begin position="23"/>
        <end position="447"/>
    </location>
</feature>
<dbReference type="Gene3D" id="3.40.190.10">
    <property type="entry name" value="Periplasmic binding protein-like II"/>
    <property type="match status" value="1"/>
</dbReference>
<dbReference type="RefSeq" id="WP_152073493.1">
    <property type="nucleotide sequence ID" value="NZ_CAAKNU010000022.1"/>
</dbReference>
<dbReference type="Pfam" id="PF13416">
    <property type="entry name" value="SBP_bac_8"/>
    <property type="match status" value="1"/>
</dbReference>
<evidence type="ECO:0000256" key="1">
    <source>
        <dbReference type="SAM" id="SignalP"/>
    </source>
</evidence>
<accession>A0A5K1ID48</accession>
<dbReference type="AlphaFoldDB" id="A0A5K1ID48"/>
<dbReference type="CDD" id="cd14748">
    <property type="entry name" value="PBP2_UgpB"/>
    <property type="match status" value="1"/>
</dbReference>
<feature type="signal peptide" evidence="1">
    <location>
        <begin position="1"/>
        <end position="22"/>
    </location>
</feature>
<dbReference type="InterPro" id="IPR050490">
    <property type="entry name" value="Bact_solute-bd_prot1"/>
</dbReference>
<gene>
    <name evidence="2" type="primary">ugpB</name>
    <name evidence="2" type="ORF">KCJAJFAP_00968</name>
</gene>
<sequence length="447" mass="48894">MLKKMISAALAVLLCATSLLNATGCTATNAGKSAQDSKTTQTSANDGKKTTVEFWYAGGKTAVGVIQDIVDKYNKSQDKYEVKTVTQADYDETYQKLQAAIAGNSAPDLVLLSPSAARTLDEKNLLADLNEYTKKDDTFNKDDLISAFYSQGTNDKGGQFALPAYGTTQVLYYNIKAFEDAGVDPSSIKTWQDLGDAAKKIKATGKYEYGWEPMWGPDNMIDAALSNGASVFSKDGKKVTINSKQWVEVFEQFRKWIHDDKTMAIHSGGQGWEYWYDTIDDVIQNKAGGYTGSSGDQADLDFSIVQAIEQPAWSSATESKPTAGAQTMSILKSSSDAEKQGAYDFLRYFMSVDSQVEWSTTVGYVPVNKKIMEDDTYKKYLEDHPQAVVPFNQAKHASIYPVDPTNGQVHDALKVAADKVEIDNVPAKEALDEAQKTAQAALDAVNK</sequence>